<evidence type="ECO:0000313" key="1">
    <source>
        <dbReference type="EMBL" id="HIU65164.1"/>
    </source>
</evidence>
<comment type="caution">
    <text evidence="1">The sequence shown here is derived from an EMBL/GenBank/DDBJ whole genome shotgun (WGS) entry which is preliminary data.</text>
</comment>
<accession>A0A9D1SLS9</accession>
<evidence type="ECO:0000313" key="2">
    <source>
        <dbReference type="Proteomes" id="UP000824142"/>
    </source>
</evidence>
<dbReference type="AlphaFoldDB" id="A0A9D1SLS9"/>
<dbReference type="Gene3D" id="3.40.50.1820">
    <property type="entry name" value="alpha/beta hydrolase"/>
    <property type="match status" value="1"/>
</dbReference>
<sequence>MRRLLGLFLLFCITGCTFYDLKSDSFTYQVISTKYFDIATWQKITDVDSPIHIYIEGDGNSFDAMGRPTSDPTPNNDFLQNLAVHDSWANVVYMARPCQFIMSKGCNVSDWTDGRFSYKIIESMSEAIRKIAKNKQIILIGYSGGAMVSGLVIKNNSDLNVVKWITVAGVLNHKMWTEYFGDSPLSQSLDLDELPNVPQLHYVAEYDEIVPLSLINEMTKGKNVIVVPGATHDSLNGLTIDFSLDDKIN</sequence>
<dbReference type="InterPro" id="IPR029058">
    <property type="entry name" value="AB_hydrolase_fold"/>
</dbReference>
<organism evidence="1 2">
    <name type="scientific">Candidatus Enterousia avicola</name>
    <dbReference type="NCBI Taxonomy" id="2840787"/>
    <lineage>
        <taxon>Bacteria</taxon>
        <taxon>Pseudomonadati</taxon>
        <taxon>Pseudomonadota</taxon>
        <taxon>Alphaproteobacteria</taxon>
        <taxon>Candidatus Enterousia</taxon>
    </lineage>
</organism>
<protein>
    <recommendedName>
        <fullName evidence="3">Alpha/beta hydrolase</fullName>
    </recommendedName>
</protein>
<reference evidence="1" key="1">
    <citation type="submission" date="2020-10" db="EMBL/GenBank/DDBJ databases">
        <authorList>
            <person name="Gilroy R."/>
        </authorList>
    </citation>
    <scope>NUCLEOTIDE SEQUENCE</scope>
    <source>
        <strain evidence="1">CHK136-897</strain>
    </source>
</reference>
<evidence type="ECO:0008006" key="3">
    <source>
        <dbReference type="Google" id="ProtNLM"/>
    </source>
</evidence>
<dbReference type="EMBL" id="DVNO01000006">
    <property type="protein sequence ID" value="HIU65164.1"/>
    <property type="molecule type" value="Genomic_DNA"/>
</dbReference>
<gene>
    <name evidence="1" type="ORF">IAC63_00795</name>
</gene>
<dbReference type="Proteomes" id="UP000824142">
    <property type="component" value="Unassembled WGS sequence"/>
</dbReference>
<reference evidence="1" key="2">
    <citation type="journal article" date="2021" name="PeerJ">
        <title>Extensive microbial diversity within the chicken gut microbiome revealed by metagenomics and culture.</title>
        <authorList>
            <person name="Gilroy R."/>
            <person name="Ravi A."/>
            <person name="Getino M."/>
            <person name="Pursley I."/>
            <person name="Horton D.L."/>
            <person name="Alikhan N.F."/>
            <person name="Baker D."/>
            <person name="Gharbi K."/>
            <person name="Hall N."/>
            <person name="Watson M."/>
            <person name="Adriaenssens E.M."/>
            <person name="Foster-Nyarko E."/>
            <person name="Jarju S."/>
            <person name="Secka A."/>
            <person name="Antonio M."/>
            <person name="Oren A."/>
            <person name="Chaudhuri R.R."/>
            <person name="La Ragione R."/>
            <person name="Hildebrand F."/>
            <person name="Pallen M.J."/>
        </authorList>
    </citation>
    <scope>NUCLEOTIDE SEQUENCE</scope>
    <source>
        <strain evidence="1">CHK136-897</strain>
    </source>
</reference>
<proteinExistence type="predicted"/>
<dbReference type="SUPFAM" id="SSF53474">
    <property type="entry name" value="alpha/beta-Hydrolases"/>
    <property type="match status" value="1"/>
</dbReference>
<name>A0A9D1SLS9_9PROT</name>